<sequence length="290" mass="31853">MRRWMAALAATVTLAVATGCGNPAGVDGMLTDDWPELPAAVGFVPEANVCHEYAGWVRRKATEYRPIACTEKHLAETIQVGTFPATVTEYPDGGTEALRDAYTECDKASRDWLGGDWREAPLTLGVVPPSQNAWRGGARWFRCDLGRRNSIEDDAPRSGTASLKDAMTNGSEPRYGCYDFDEDENDAKPVPCDRRHTAEFAGTFETNLSWEKLSTDGSNDAIHRNCLKVMARFAKVPDDGNLQYRAGSIYYYPSLDEWAMGSRSIRCLLWLPDGTNRSVRGGGTSALPIG</sequence>
<keyword evidence="1" id="KW-0732">Signal</keyword>
<feature type="signal peptide" evidence="1">
    <location>
        <begin position="1"/>
        <end position="17"/>
    </location>
</feature>
<dbReference type="EMBL" id="AP023359">
    <property type="protein sequence ID" value="BCJ67900.1"/>
    <property type="molecule type" value="Genomic_DNA"/>
</dbReference>
<feature type="domain" description="Septum formation-related" evidence="2">
    <location>
        <begin position="57"/>
        <end position="267"/>
    </location>
</feature>
<dbReference type="Pfam" id="PF13845">
    <property type="entry name" value="Septum_form"/>
    <property type="match status" value="1"/>
</dbReference>
<keyword evidence="4" id="KW-1185">Reference proteome</keyword>
<gene>
    <name evidence="3" type="ORF">Prubr_49210</name>
</gene>
<proteinExistence type="predicted"/>
<dbReference type="Proteomes" id="UP000680866">
    <property type="component" value="Chromosome"/>
</dbReference>
<accession>A0A810N4N3</accession>
<dbReference type="RefSeq" id="WP_212817146.1">
    <property type="nucleotide sequence ID" value="NZ_AP023359.1"/>
</dbReference>
<evidence type="ECO:0000313" key="3">
    <source>
        <dbReference type="EMBL" id="BCJ67900.1"/>
    </source>
</evidence>
<protein>
    <recommendedName>
        <fullName evidence="2">Septum formation-related domain-containing protein</fullName>
    </recommendedName>
</protein>
<evidence type="ECO:0000256" key="1">
    <source>
        <dbReference type="SAM" id="SignalP"/>
    </source>
</evidence>
<dbReference type="KEGG" id="pry:Prubr_49210"/>
<dbReference type="AlphaFoldDB" id="A0A810N4N3"/>
<evidence type="ECO:0000259" key="2">
    <source>
        <dbReference type="Pfam" id="PF13845"/>
    </source>
</evidence>
<reference evidence="3" key="1">
    <citation type="submission" date="2020-08" db="EMBL/GenBank/DDBJ databases">
        <title>Whole genome shotgun sequence of Polymorphospora rubra NBRC 101157.</title>
        <authorList>
            <person name="Komaki H."/>
            <person name="Tamura T."/>
        </authorList>
    </citation>
    <scope>NUCLEOTIDE SEQUENCE</scope>
    <source>
        <strain evidence="3">NBRC 101157</strain>
    </source>
</reference>
<feature type="chain" id="PRO_5038884407" description="Septum formation-related domain-containing protein" evidence="1">
    <location>
        <begin position="18"/>
        <end position="290"/>
    </location>
</feature>
<name>A0A810N4N3_9ACTN</name>
<evidence type="ECO:0000313" key="4">
    <source>
        <dbReference type="Proteomes" id="UP000680866"/>
    </source>
</evidence>
<organism evidence="3 4">
    <name type="scientific">Polymorphospora rubra</name>
    <dbReference type="NCBI Taxonomy" id="338584"/>
    <lineage>
        <taxon>Bacteria</taxon>
        <taxon>Bacillati</taxon>
        <taxon>Actinomycetota</taxon>
        <taxon>Actinomycetes</taxon>
        <taxon>Micromonosporales</taxon>
        <taxon>Micromonosporaceae</taxon>
        <taxon>Polymorphospora</taxon>
    </lineage>
</organism>
<dbReference type="PROSITE" id="PS51257">
    <property type="entry name" value="PROKAR_LIPOPROTEIN"/>
    <property type="match status" value="1"/>
</dbReference>
<dbReference type="InterPro" id="IPR026004">
    <property type="entry name" value="Septum_form"/>
</dbReference>